<dbReference type="AlphaFoldDB" id="A0A2Z7CVG8"/>
<organism evidence="2 3">
    <name type="scientific">Dorcoceras hygrometricum</name>
    <dbReference type="NCBI Taxonomy" id="472368"/>
    <lineage>
        <taxon>Eukaryota</taxon>
        <taxon>Viridiplantae</taxon>
        <taxon>Streptophyta</taxon>
        <taxon>Embryophyta</taxon>
        <taxon>Tracheophyta</taxon>
        <taxon>Spermatophyta</taxon>
        <taxon>Magnoliopsida</taxon>
        <taxon>eudicotyledons</taxon>
        <taxon>Gunneridae</taxon>
        <taxon>Pentapetalae</taxon>
        <taxon>asterids</taxon>
        <taxon>lamiids</taxon>
        <taxon>Lamiales</taxon>
        <taxon>Gesneriaceae</taxon>
        <taxon>Didymocarpoideae</taxon>
        <taxon>Trichosporeae</taxon>
        <taxon>Loxocarpinae</taxon>
        <taxon>Dorcoceras</taxon>
    </lineage>
</organism>
<proteinExistence type="predicted"/>
<keyword evidence="3" id="KW-1185">Reference proteome</keyword>
<evidence type="ECO:0000256" key="1">
    <source>
        <dbReference type="SAM" id="MobiDB-lite"/>
    </source>
</evidence>
<evidence type="ECO:0000313" key="2">
    <source>
        <dbReference type="EMBL" id="KZV51081.1"/>
    </source>
</evidence>
<accession>A0A2Z7CVG8</accession>
<dbReference type="PANTHER" id="PTHR33785">
    <property type="entry name" value="OS06G0550800 PROTEIN"/>
    <property type="match status" value="1"/>
</dbReference>
<feature type="compositionally biased region" description="Basic and acidic residues" evidence="1">
    <location>
        <begin position="101"/>
        <end position="110"/>
    </location>
</feature>
<dbReference type="InterPro" id="IPR012881">
    <property type="entry name" value="DUF1685"/>
</dbReference>
<feature type="region of interest" description="Disordered" evidence="1">
    <location>
        <begin position="101"/>
        <end position="122"/>
    </location>
</feature>
<dbReference type="Proteomes" id="UP000250235">
    <property type="component" value="Unassembled WGS sequence"/>
</dbReference>
<name>A0A2Z7CVG8_9LAMI</name>
<protein>
    <submittedName>
        <fullName evidence="2">Uncharacterized protein</fullName>
    </submittedName>
</protein>
<dbReference type="PANTHER" id="PTHR33785:SF12">
    <property type="entry name" value="DUF1685 FAMILY PROTEIN"/>
    <property type="match status" value="1"/>
</dbReference>
<dbReference type="EMBL" id="KQ992022">
    <property type="protein sequence ID" value="KZV51081.1"/>
    <property type="molecule type" value="Genomic_DNA"/>
</dbReference>
<gene>
    <name evidence="2" type="ORF">F511_01873</name>
</gene>
<evidence type="ECO:0000313" key="3">
    <source>
        <dbReference type="Proteomes" id="UP000250235"/>
    </source>
</evidence>
<reference evidence="2 3" key="1">
    <citation type="journal article" date="2015" name="Proc. Natl. Acad. Sci. U.S.A.">
        <title>The resurrection genome of Boea hygrometrica: A blueprint for survival of dehydration.</title>
        <authorList>
            <person name="Xiao L."/>
            <person name="Yang G."/>
            <person name="Zhang L."/>
            <person name="Yang X."/>
            <person name="Zhao S."/>
            <person name="Ji Z."/>
            <person name="Zhou Q."/>
            <person name="Hu M."/>
            <person name="Wang Y."/>
            <person name="Chen M."/>
            <person name="Xu Y."/>
            <person name="Jin H."/>
            <person name="Xiao X."/>
            <person name="Hu G."/>
            <person name="Bao F."/>
            <person name="Hu Y."/>
            <person name="Wan P."/>
            <person name="Li L."/>
            <person name="Deng X."/>
            <person name="Kuang T."/>
            <person name="Xiang C."/>
            <person name="Zhu J.K."/>
            <person name="Oliver M.J."/>
            <person name="He Y."/>
        </authorList>
    </citation>
    <scope>NUCLEOTIDE SEQUENCE [LARGE SCALE GENOMIC DNA]</scope>
    <source>
        <strain evidence="3">cv. XS01</strain>
    </source>
</reference>
<dbReference type="Pfam" id="PF07939">
    <property type="entry name" value="DUF1685"/>
    <property type="match status" value="1"/>
</dbReference>
<dbReference type="OrthoDB" id="1911878at2759"/>
<sequence>MEAEDVVNLFDSFWFYPNTFVKHLNSPAPEAPLALAAQNQEFSLAPTKLSIHPRSRSHDHIILMKRDKSSSAGSSSPYSVLSKPHLETIPSQKEISQEIPRTRATGEMKKPSKGLRKTRKGSSKSLSELEFEELKGFMDLGFVFSEEDKNSNLADIIPGLHRFGEKNDSEVQEETTCGGVVVEEFGGSRARPYLSEAWESLLEKENREINPLSDWKVPVVGNEIVMKDSLKWWAHAVASAVR</sequence>
<feature type="compositionally biased region" description="Basic residues" evidence="1">
    <location>
        <begin position="111"/>
        <end position="122"/>
    </location>
</feature>